<dbReference type="PIRSF" id="PIRSF001435">
    <property type="entry name" value="Nth"/>
    <property type="match status" value="1"/>
</dbReference>
<protein>
    <recommendedName>
        <fullName evidence="5">HhH-GPD domain-containing protein</fullName>
    </recommendedName>
</protein>
<dbReference type="InterPro" id="IPR011257">
    <property type="entry name" value="DNA_glycosylase"/>
</dbReference>
<keyword evidence="3" id="KW-0408">Iron</keyword>
<evidence type="ECO:0000256" key="4">
    <source>
        <dbReference type="ARBA" id="ARBA00023014"/>
    </source>
</evidence>
<dbReference type="PANTHER" id="PTHR10359:SF19">
    <property type="entry name" value="DNA REPAIR GLYCOSYLASE MJ1434-RELATED"/>
    <property type="match status" value="1"/>
</dbReference>
<proteinExistence type="predicted"/>
<evidence type="ECO:0000256" key="1">
    <source>
        <dbReference type="ARBA" id="ARBA00022485"/>
    </source>
</evidence>
<dbReference type="InterPro" id="IPR023170">
    <property type="entry name" value="HhH_base_excis_C"/>
</dbReference>
<name>A0A429Z5R8_9ENTE</name>
<dbReference type="EMBL" id="PXZH01000003">
    <property type="protein sequence ID" value="RST89028.1"/>
    <property type="molecule type" value="Genomic_DNA"/>
</dbReference>
<feature type="domain" description="HhH-GPD" evidence="5">
    <location>
        <begin position="36"/>
        <end position="193"/>
    </location>
</feature>
<dbReference type="PANTHER" id="PTHR10359">
    <property type="entry name" value="A/G-SPECIFIC ADENINE GLYCOSYLASE/ENDONUCLEASE III"/>
    <property type="match status" value="1"/>
</dbReference>
<dbReference type="AlphaFoldDB" id="A0A429Z5R8"/>
<dbReference type="Pfam" id="PF00730">
    <property type="entry name" value="HhH-GPD"/>
    <property type="match status" value="1"/>
</dbReference>
<evidence type="ECO:0000256" key="3">
    <source>
        <dbReference type="ARBA" id="ARBA00023004"/>
    </source>
</evidence>
<dbReference type="InterPro" id="IPR003265">
    <property type="entry name" value="HhH-GPD_domain"/>
</dbReference>
<sequence length="214" mass="25175">MKITVEELYHLLLKHLGDPGWWPADSLYEIMIGAILIQNTNWHNVALSLRKLKERQLLIPQNMFQLSAEDLKPLIRSSGFYQAKSRSIISLTDWLSQYQFDLASISQKPIKELRQELLEIKGIGNETADVLLLYVFQKNVFVVDTYTKRIFNQLGYLDTKQDRLFQQKVETNLSLTLSEQQMFHGLLDEFAKLYLRKNREQWDTSFLADYQLDL</sequence>
<dbReference type="CDD" id="cd00056">
    <property type="entry name" value="ENDO3c"/>
    <property type="match status" value="1"/>
</dbReference>
<evidence type="ECO:0000313" key="7">
    <source>
        <dbReference type="Proteomes" id="UP000277864"/>
    </source>
</evidence>
<dbReference type="SUPFAM" id="SSF48150">
    <property type="entry name" value="DNA-glycosylase"/>
    <property type="match status" value="1"/>
</dbReference>
<gene>
    <name evidence="6" type="ORF">C7P63_06980</name>
</gene>
<dbReference type="GO" id="GO:0051539">
    <property type="term" value="F:4 iron, 4 sulfur cluster binding"/>
    <property type="evidence" value="ECO:0007669"/>
    <property type="project" value="UniProtKB-KW"/>
</dbReference>
<keyword evidence="1" id="KW-0004">4Fe-4S</keyword>
<keyword evidence="4" id="KW-0411">Iron-sulfur</keyword>
<dbReference type="Gene3D" id="1.10.1670.10">
    <property type="entry name" value="Helix-hairpin-Helix base-excision DNA repair enzymes (C-terminal)"/>
    <property type="match status" value="1"/>
</dbReference>
<evidence type="ECO:0000256" key="2">
    <source>
        <dbReference type="ARBA" id="ARBA00022723"/>
    </source>
</evidence>
<dbReference type="SMART" id="SM00478">
    <property type="entry name" value="ENDO3c"/>
    <property type="match status" value="1"/>
</dbReference>
<keyword evidence="2" id="KW-0479">Metal-binding</keyword>
<organism evidence="6 7">
    <name type="scientific">Vagococcus humatus</name>
    <dbReference type="NCBI Taxonomy" id="1889241"/>
    <lineage>
        <taxon>Bacteria</taxon>
        <taxon>Bacillati</taxon>
        <taxon>Bacillota</taxon>
        <taxon>Bacilli</taxon>
        <taxon>Lactobacillales</taxon>
        <taxon>Enterococcaceae</taxon>
        <taxon>Vagococcus</taxon>
    </lineage>
</organism>
<evidence type="ECO:0000313" key="6">
    <source>
        <dbReference type="EMBL" id="RST89028.1"/>
    </source>
</evidence>
<dbReference type="RefSeq" id="WP_125943455.1">
    <property type="nucleotide sequence ID" value="NZ_PXZH01000003.1"/>
</dbReference>
<accession>A0A429Z5R8</accession>
<dbReference type="OrthoDB" id="9802365at2"/>
<dbReference type="GO" id="GO:0006284">
    <property type="term" value="P:base-excision repair"/>
    <property type="evidence" value="ECO:0007669"/>
    <property type="project" value="InterPro"/>
</dbReference>
<keyword evidence="7" id="KW-1185">Reference proteome</keyword>
<dbReference type="Proteomes" id="UP000277864">
    <property type="component" value="Unassembled WGS sequence"/>
</dbReference>
<reference evidence="6 7" key="1">
    <citation type="submission" date="2018-03" db="EMBL/GenBank/DDBJ databases">
        <authorList>
            <person name="Gulvik C.A."/>
        </authorList>
    </citation>
    <scope>NUCLEOTIDE SEQUENCE [LARGE SCALE GENOMIC DNA]</scope>
    <source>
        <strain evidence="6 7">JCM 31581</strain>
    </source>
</reference>
<dbReference type="GO" id="GO:0003824">
    <property type="term" value="F:catalytic activity"/>
    <property type="evidence" value="ECO:0007669"/>
    <property type="project" value="InterPro"/>
</dbReference>
<dbReference type="Gene3D" id="1.10.340.30">
    <property type="entry name" value="Hypothetical protein, domain 2"/>
    <property type="match status" value="1"/>
</dbReference>
<evidence type="ECO:0000259" key="5">
    <source>
        <dbReference type="SMART" id="SM00478"/>
    </source>
</evidence>
<comment type="caution">
    <text evidence="6">The sequence shown here is derived from an EMBL/GenBank/DDBJ whole genome shotgun (WGS) entry which is preliminary data.</text>
</comment>
<dbReference type="GO" id="GO:0046872">
    <property type="term" value="F:metal ion binding"/>
    <property type="evidence" value="ECO:0007669"/>
    <property type="project" value="UniProtKB-KW"/>
</dbReference>